<dbReference type="PROSITE" id="PS50103">
    <property type="entry name" value="ZF_C3H1"/>
    <property type="match status" value="2"/>
</dbReference>
<dbReference type="InterPro" id="IPR012677">
    <property type="entry name" value="Nucleotide-bd_a/b_plait_sf"/>
</dbReference>
<organism evidence="8 9">
    <name type="scientific">Oryctes borbonicus</name>
    <dbReference type="NCBI Taxonomy" id="1629725"/>
    <lineage>
        <taxon>Eukaryota</taxon>
        <taxon>Metazoa</taxon>
        <taxon>Ecdysozoa</taxon>
        <taxon>Arthropoda</taxon>
        <taxon>Hexapoda</taxon>
        <taxon>Insecta</taxon>
        <taxon>Pterygota</taxon>
        <taxon>Neoptera</taxon>
        <taxon>Endopterygota</taxon>
        <taxon>Coleoptera</taxon>
        <taxon>Polyphaga</taxon>
        <taxon>Scarabaeiformia</taxon>
        <taxon>Scarabaeidae</taxon>
        <taxon>Dynastinae</taxon>
        <taxon>Oryctes</taxon>
    </lineage>
</organism>
<dbReference type="InterPro" id="IPR000571">
    <property type="entry name" value="Znf_CCCH"/>
</dbReference>
<dbReference type="Pfam" id="PF00642">
    <property type="entry name" value="zf-CCCH"/>
    <property type="match status" value="1"/>
</dbReference>
<evidence type="ECO:0000256" key="1">
    <source>
        <dbReference type="ARBA" id="ARBA00022723"/>
    </source>
</evidence>
<evidence type="ECO:0000313" key="9">
    <source>
        <dbReference type="Proteomes" id="UP000051574"/>
    </source>
</evidence>
<dbReference type="PANTHER" id="PTHR12620">
    <property type="entry name" value="U2 SNRNP AUXILIARY FACTOR, SMALL SUBUNIT"/>
    <property type="match status" value="1"/>
</dbReference>
<evidence type="ECO:0000256" key="4">
    <source>
        <dbReference type="ARBA" id="ARBA00022833"/>
    </source>
</evidence>
<feature type="zinc finger region" description="C3H1-type" evidence="5">
    <location>
        <begin position="12"/>
        <end position="40"/>
    </location>
</feature>
<dbReference type="PRINTS" id="PR01848">
    <property type="entry name" value="U2AUXFACTOR"/>
</dbReference>
<dbReference type="GO" id="GO:0089701">
    <property type="term" value="C:U2AF complex"/>
    <property type="evidence" value="ECO:0007669"/>
    <property type="project" value="InterPro"/>
</dbReference>
<accession>A0A0T6AZB4</accession>
<protein>
    <submittedName>
        <fullName evidence="8">RNA binding protein</fullName>
    </submittedName>
</protein>
<keyword evidence="1 5" id="KW-0479">Metal-binding</keyword>
<sequence>MPGYLRKVLETNPNKPVCPFFKKVGACRFGDACSRNHQRPCVSKILLILNFYSHISLEQSIENEYGSDALEFESHERYNHYKEFFYDVLPELEKFGEIKQFKACCNEEPHLRGNVYVEYSNTRQAVKAYRVFQARWYGGKQLNIEFCGIESWKNAICGLFFKRACPKGSACNFLHVFRNPGNLYNQIEKDVQPMICVNFDGENDATGRNWRWSESPERSVKSQTEDKIHTRHKSRENCQKRRSRSHKSRSRSKQRRRSRSPHGRSKQTASRKSHKRSKR</sequence>
<feature type="domain" description="C3H1-type" evidence="7">
    <location>
        <begin position="151"/>
        <end position="178"/>
    </location>
</feature>
<evidence type="ECO:0000256" key="5">
    <source>
        <dbReference type="PROSITE-ProRule" id="PRU00723"/>
    </source>
</evidence>
<proteinExistence type="predicted"/>
<feature type="compositionally biased region" description="Basic and acidic residues" evidence="6">
    <location>
        <begin position="214"/>
        <end position="228"/>
    </location>
</feature>
<feature type="region of interest" description="Disordered" evidence="6">
    <location>
        <begin position="208"/>
        <end position="279"/>
    </location>
</feature>
<dbReference type="Gene3D" id="3.30.70.330">
    <property type="match status" value="1"/>
</dbReference>
<dbReference type="GO" id="GO:0008270">
    <property type="term" value="F:zinc ion binding"/>
    <property type="evidence" value="ECO:0007669"/>
    <property type="project" value="UniProtKB-KW"/>
</dbReference>
<comment type="caution">
    <text evidence="8">The sequence shown here is derived from an EMBL/GenBank/DDBJ whole genome shotgun (WGS) entry which is preliminary data.</text>
</comment>
<name>A0A0T6AZB4_9SCAR</name>
<dbReference type="Proteomes" id="UP000051574">
    <property type="component" value="Unassembled WGS sequence"/>
</dbReference>
<evidence type="ECO:0000313" key="8">
    <source>
        <dbReference type="EMBL" id="KRT80544.1"/>
    </source>
</evidence>
<keyword evidence="4 5" id="KW-0862">Zinc</keyword>
<evidence type="ECO:0000256" key="6">
    <source>
        <dbReference type="SAM" id="MobiDB-lite"/>
    </source>
</evidence>
<gene>
    <name evidence="8" type="ORF">AMK59_6748</name>
</gene>
<evidence type="ECO:0000259" key="7">
    <source>
        <dbReference type="PROSITE" id="PS50103"/>
    </source>
</evidence>
<dbReference type="InterPro" id="IPR035979">
    <property type="entry name" value="RBD_domain_sf"/>
</dbReference>
<feature type="domain" description="C3H1-type" evidence="7">
    <location>
        <begin position="12"/>
        <end position="40"/>
    </location>
</feature>
<reference evidence="8 9" key="1">
    <citation type="submission" date="2015-09" db="EMBL/GenBank/DDBJ databases">
        <title>Draft genome of the scarab beetle Oryctes borbonicus.</title>
        <authorList>
            <person name="Meyer J.M."/>
            <person name="Markov G.V."/>
            <person name="Baskaran P."/>
            <person name="Herrmann M."/>
            <person name="Sommer R.J."/>
            <person name="Roedelsperger C."/>
        </authorList>
    </citation>
    <scope>NUCLEOTIDE SEQUENCE [LARGE SCALE GENOMIC DNA]</scope>
    <source>
        <strain evidence="8">OB123</strain>
        <tissue evidence="8">Whole animal</tissue>
    </source>
</reference>
<dbReference type="EMBL" id="LJIG01022450">
    <property type="protein sequence ID" value="KRT80544.1"/>
    <property type="molecule type" value="Genomic_DNA"/>
</dbReference>
<keyword evidence="3 5" id="KW-0863">Zinc-finger</keyword>
<keyword evidence="2" id="KW-0677">Repeat</keyword>
<dbReference type="GO" id="GO:0000398">
    <property type="term" value="P:mRNA splicing, via spliceosome"/>
    <property type="evidence" value="ECO:0007669"/>
    <property type="project" value="InterPro"/>
</dbReference>
<feature type="zinc finger region" description="C3H1-type" evidence="5">
    <location>
        <begin position="151"/>
        <end position="178"/>
    </location>
</feature>
<dbReference type="AlphaFoldDB" id="A0A0T6AZB4"/>
<dbReference type="SUPFAM" id="SSF54928">
    <property type="entry name" value="RNA-binding domain, RBD"/>
    <property type="match status" value="1"/>
</dbReference>
<keyword evidence="9" id="KW-1185">Reference proteome</keyword>
<evidence type="ECO:0000256" key="3">
    <source>
        <dbReference type="ARBA" id="ARBA00022771"/>
    </source>
</evidence>
<dbReference type="SMART" id="SM00356">
    <property type="entry name" value="ZnF_C3H1"/>
    <property type="match status" value="2"/>
</dbReference>
<evidence type="ECO:0000256" key="2">
    <source>
        <dbReference type="ARBA" id="ARBA00022737"/>
    </source>
</evidence>
<dbReference type="GO" id="GO:0003723">
    <property type="term" value="F:RNA binding"/>
    <property type="evidence" value="ECO:0007669"/>
    <property type="project" value="InterPro"/>
</dbReference>
<dbReference type="OrthoDB" id="75923at2759"/>
<dbReference type="InterPro" id="IPR009145">
    <property type="entry name" value="U2AF_small"/>
</dbReference>
<feature type="compositionally biased region" description="Basic residues" evidence="6">
    <location>
        <begin position="229"/>
        <end position="279"/>
    </location>
</feature>